<dbReference type="AlphaFoldDB" id="A0AAN7AGD3"/>
<protein>
    <submittedName>
        <fullName evidence="1">Uncharacterized protein</fullName>
    </submittedName>
</protein>
<evidence type="ECO:0000313" key="1">
    <source>
        <dbReference type="EMBL" id="KAK4184912.1"/>
    </source>
</evidence>
<proteinExistence type="predicted"/>
<reference evidence="1" key="1">
    <citation type="journal article" date="2023" name="Mol. Phylogenet. Evol.">
        <title>Genome-scale phylogeny and comparative genomics of the fungal order Sordariales.</title>
        <authorList>
            <person name="Hensen N."/>
            <person name="Bonometti L."/>
            <person name="Westerberg I."/>
            <person name="Brannstrom I.O."/>
            <person name="Guillou S."/>
            <person name="Cros-Aarteil S."/>
            <person name="Calhoun S."/>
            <person name="Haridas S."/>
            <person name="Kuo A."/>
            <person name="Mondo S."/>
            <person name="Pangilinan J."/>
            <person name="Riley R."/>
            <person name="LaButti K."/>
            <person name="Andreopoulos B."/>
            <person name="Lipzen A."/>
            <person name="Chen C."/>
            <person name="Yan M."/>
            <person name="Daum C."/>
            <person name="Ng V."/>
            <person name="Clum A."/>
            <person name="Steindorff A."/>
            <person name="Ohm R.A."/>
            <person name="Martin F."/>
            <person name="Silar P."/>
            <person name="Natvig D.O."/>
            <person name="Lalanne C."/>
            <person name="Gautier V."/>
            <person name="Ament-Velasquez S.L."/>
            <person name="Kruys A."/>
            <person name="Hutchinson M.I."/>
            <person name="Powell A.J."/>
            <person name="Barry K."/>
            <person name="Miller A.N."/>
            <person name="Grigoriev I.V."/>
            <person name="Debuchy R."/>
            <person name="Gladieux P."/>
            <person name="Hiltunen Thoren M."/>
            <person name="Johannesson H."/>
        </authorList>
    </citation>
    <scope>NUCLEOTIDE SEQUENCE</scope>
    <source>
        <strain evidence="1">PSN309</strain>
    </source>
</reference>
<dbReference type="Proteomes" id="UP001302126">
    <property type="component" value="Unassembled WGS sequence"/>
</dbReference>
<dbReference type="EMBL" id="MU864469">
    <property type="protein sequence ID" value="KAK4184912.1"/>
    <property type="molecule type" value="Genomic_DNA"/>
</dbReference>
<name>A0AAN7AGD3_9PEZI</name>
<gene>
    <name evidence="1" type="ORF">QBC35DRAFT_504895</name>
</gene>
<sequence>MRLSTAETVLDFLFTKPSGTPAPSEGPLAALLRSSPCSIQTQGRHRGLHLTKVPCG</sequence>
<evidence type="ECO:0000313" key="2">
    <source>
        <dbReference type="Proteomes" id="UP001302126"/>
    </source>
</evidence>
<organism evidence="1 2">
    <name type="scientific">Podospora australis</name>
    <dbReference type="NCBI Taxonomy" id="1536484"/>
    <lineage>
        <taxon>Eukaryota</taxon>
        <taxon>Fungi</taxon>
        <taxon>Dikarya</taxon>
        <taxon>Ascomycota</taxon>
        <taxon>Pezizomycotina</taxon>
        <taxon>Sordariomycetes</taxon>
        <taxon>Sordariomycetidae</taxon>
        <taxon>Sordariales</taxon>
        <taxon>Podosporaceae</taxon>
        <taxon>Podospora</taxon>
    </lineage>
</organism>
<comment type="caution">
    <text evidence="1">The sequence shown here is derived from an EMBL/GenBank/DDBJ whole genome shotgun (WGS) entry which is preliminary data.</text>
</comment>
<accession>A0AAN7AGD3</accession>
<keyword evidence="2" id="KW-1185">Reference proteome</keyword>
<reference evidence="1" key="2">
    <citation type="submission" date="2023-05" db="EMBL/GenBank/DDBJ databases">
        <authorList>
            <consortium name="Lawrence Berkeley National Laboratory"/>
            <person name="Steindorff A."/>
            <person name="Hensen N."/>
            <person name="Bonometti L."/>
            <person name="Westerberg I."/>
            <person name="Brannstrom I.O."/>
            <person name="Guillou S."/>
            <person name="Cros-Aarteil S."/>
            <person name="Calhoun S."/>
            <person name="Haridas S."/>
            <person name="Kuo A."/>
            <person name="Mondo S."/>
            <person name="Pangilinan J."/>
            <person name="Riley R."/>
            <person name="Labutti K."/>
            <person name="Andreopoulos B."/>
            <person name="Lipzen A."/>
            <person name="Chen C."/>
            <person name="Yanf M."/>
            <person name="Daum C."/>
            <person name="Ng V."/>
            <person name="Clum A."/>
            <person name="Ohm R."/>
            <person name="Martin F."/>
            <person name="Silar P."/>
            <person name="Natvig D."/>
            <person name="Lalanne C."/>
            <person name="Gautier V."/>
            <person name="Ament-Velasquez S.L."/>
            <person name="Kruys A."/>
            <person name="Hutchinson M.I."/>
            <person name="Powell A.J."/>
            <person name="Barry K."/>
            <person name="Miller A.N."/>
            <person name="Grigoriev I.V."/>
            <person name="Debuchy R."/>
            <person name="Gladieux P."/>
            <person name="Thoren M.H."/>
            <person name="Johannesson H."/>
        </authorList>
    </citation>
    <scope>NUCLEOTIDE SEQUENCE</scope>
    <source>
        <strain evidence="1">PSN309</strain>
    </source>
</reference>